<evidence type="ECO:0000259" key="6">
    <source>
        <dbReference type="Pfam" id="PF08281"/>
    </source>
</evidence>
<reference evidence="7" key="1">
    <citation type="submission" date="2020-10" db="EMBL/GenBank/DDBJ databases">
        <authorList>
            <person name="Gilroy R."/>
        </authorList>
    </citation>
    <scope>NUCLEOTIDE SEQUENCE</scope>
    <source>
        <strain evidence="7">ChiSjej4B22-8148</strain>
    </source>
</reference>
<dbReference type="EMBL" id="DVGK01000093">
    <property type="protein sequence ID" value="HIR13910.1"/>
    <property type="molecule type" value="Genomic_DNA"/>
</dbReference>
<evidence type="ECO:0000256" key="2">
    <source>
        <dbReference type="ARBA" id="ARBA00023015"/>
    </source>
</evidence>
<dbReference type="InterPro" id="IPR007627">
    <property type="entry name" value="RNA_pol_sigma70_r2"/>
</dbReference>
<accession>A0A9D1AC57</accession>
<dbReference type="InterPro" id="IPR013324">
    <property type="entry name" value="RNA_pol_sigma_r3/r4-like"/>
</dbReference>
<dbReference type="InterPro" id="IPR014284">
    <property type="entry name" value="RNA_pol_sigma-70_dom"/>
</dbReference>
<evidence type="ECO:0000256" key="3">
    <source>
        <dbReference type="ARBA" id="ARBA00023082"/>
    </source>
</evidence>
<dbReference type="Pfam" id="PF08281">
    <property type="entry name" value="Sigma70_r4_2"/>
    <property type="match status" value="1"/>
</dbReference>
<comment type="caution">
    <text evidence="7">The sequence shown here is derived from an EMBL/GenBank/DDBJ whole genome shotgun (WGS) entry which is preliminary data.</text>
</comment>
<reference evidence="7" key="2">
    <citation type="journal article" date="2021" name="PeerJ">
        <title>Extensive microbial diversity within the chicken gut microbiome revealed by metagenomics and culture.</title>
        <authorList>
            <person name="Gilroy R."/>
            <person name="Ravi A."/>
            <person name="Getino M."/>
            <person name="Pursley I."/>
            <person name="Horton D.L."/>
            <person name="Alikhan N.F."/>
            <person name="Baker D."/>
            <person name="Gharbi K."/>
            <person name="Hall N."/>
            <person name="Watson M."/>
            <person name="Adriaenssens E.M."/>
            <person name="Foster-Nyarko E."/>
            <person name="Jarju S."/>
            <person name="Secka A."/>
            <person name="Antonio M."/>
            <person name="Oren A."/>
            <person name="Chaudhuri R.R."/>
            <person name="La Ragione R."/>
            <person name="Hildebrand F."/>
            <person name="Pallen M.J."/>
        </authorList>
    </citation>
    <scope>NUCLEOTIDE SEQUENCE</scope>
    <source>
        <strain evidence="7">ChiSjej4B22-8148</strain>
    </source>
</reference>
<keyword evidence="3" id="KW-0731">Sigma factor</keyword>
<dbReference type="InterPro" id="IPR039425">
    <property type="entry name" value="RNA_pol_sigma-70-like"/>
</dbReference>
<dbReference type="InterPro" id="IPR013249">
    <property type="entry name" value="RNA_pol_sigma70_r4_t2"/>
</dbReference>
<dbReference type="InterPro" id="IPR013325">
    <property type="entry name" value="RNA_pol_sigma_r2"/>
</dbReference>
<dbReference type="Gene3D" id="1.10.1740.10">
    <property type="match status" value="1"/>
</dbReference>
<dbReference type="InterPro" id="IPR036388">
    <property type="entry name" value="WH-like_DNA-bd_sf"/>
</dbReference>
<comment type="similarity">
    <text evidence="1">Belongs to the sigma-70 factor family. ECF subfamily.</text>
</comment>
<evidence type="ECO:0000256" key="4">
    <source>
        <dbReference type="ARBA" id="ARBA00023163"/>
    </source>
</evidence>
<dbReference type="GO" id="GO:0016987">
    <property type="term" value="F:sigma factor activity"/>
    <property type="evidence" value="ECO:0007669"/>
    <property type="project" value="UniProtKB-KW"/>
</dbReference>
<dbReference type="CDD" id="cd06171">
    <property type="entry name" value="Sigma70_r4"/>
    <property type="match status" value="1"/>
</dbReference>
<dbReference type="SUPFAM" id="SSF88659">
    <property type="entry name" value="Sigma3 and sigma4 domains of RNA polymerase sigma factors"/>
    <property type="match status" value="1"/>
</dbReference>
<dbReference type="GO" id="GO:0006352">
    <property type="term" value="P:DNA-templated transcription initiation"/>
    <property type="evidence" value="ECO:0007669"/>
    <property type="project" value="InterPro"/>
</dbReference>
<keyword evidence="2" id="KW-0805">Transcription regulation</keyword>
<dbReference type="SUPFAM" id="SSF88946">
    <property type="entry name" value="Sigma2 domain of RNA polymerase sigma factors"/>
    <property type="match status" value="1"/>
</dbReference>
<name>A0A9D1AC57_9FIRM</name>
<feature type="domain" description="RNA polymerase sigma-70 region 2" evidence="5">
    <location>
        <begin position="20"/>
        <end position="79"/>
    </location>
</feature>
<dbReference type="PANTHER" id="PTHR43133:SF51">
    <property type="entry name" value="RNA POLYMERASE SIGMA FACTOR"/>
    <property type="match status" value="1"/>
</dbReference>
<gene>
    <name evidence="7" type="ORF">IAB31_08315</name>
</gene>
<dbReference type="Pfam" id="PF04542">
    <property type="entry name" value="Sigma70_r2"/>
    <property type="match status" value="1"/>
</dbReference>
<evidence type="ECO:0000313" key="7">
    <source>
        <dbReference type="EMBL" id="HIR13910.1"/>
    </source>
</evidence>
<dbReference type="NCBIfam" id="TIGR02937">
    <property type="entry name" value="sigma70-ECF"/>
    <property type="match status" value="1"/>
</dbReference>
<dbReference type="PANTHER" id="PTHR43133">
    <property type="entry name" value="RNA POLYMERASE ECF-TYPE SIGMA FACTO"/>
    <property type="match status" value="1"/>
</dbReference>
<protein>
    <submittedName>
        <fullName evidence="7">Sigma-70 family RNA polymerase sigma factor</fullName>
    </submittedName>
</protein>
<dbReference type="Gene3D" id="1.10.10.10">
    <property type="entry name" value="Winged helix-like DNA-binding domain superfamily/Winged helix DNA-binding domain"/>
    <property type="match status" value="1"/>
</dbReference>
<evidence type="ECO:0000313" key="8">
    <source>
        <dbReference type="Proteomes" id="UP000886757"/>
    </source>
</evidence>
<organism evidence="7 8">
    <name type="scientific">Candidatus Choladousia intestinavium</name>
    <dbReference type="NCBI Taxonomy" id="2840727"/>
    <lineage>
        <taxon>Bacteria</taxon>
        <taxon>Bacillati</taxon>
        <taxon>Bacillota</taxon>
        <taxon>Clostridia</taxon>
        <taxon>Lachnospirales</taxon>
        <taxon>Lachnospiraceae</taxon>
        <taxon>Lachnospiraceae incertae sedis</taxon>
        <taxon>Candidatus Choladousia</taxon>
    </lineage>
</organism>
<dbReference type="AlphaFoldDB" id="A0A9D1AC57"/>
<evidence type="ECO:0000259" key="5">
    <source>
        <dbReference type="Pfam" id="PF04542"/>
    </source>
</evidence>
<proteinExistence type="inferred from homology"/>
<keyword evidence="4" id="KW-0804">Transcription</keyword>
<feature type="domain" description="RNA polymerase sigma factor 70 region 4 type 2" evidence="6">
    <location>
        <begin position="111"/>
        <end position="159"/>
    </location>
</feature>
<evidence type="ECO:0000256" key="1">
    <source>
        <dbReference type="ARBA" id="ARBA00010641"/>
    </source>
</evidence>
<dbReference type="Proteomes" id="UP000886757">
    <property type="component" value="Unassembled WGS sequence"/>
</dbReference>
<sequence length="166" mass="19529">MKNLLIQKARKQDKEAFGRLMKQYGAGMYKVAKAILGSDEDVADAMQETALTCWEKLDTLKRDEYFKTWMTRILINHCNKIYGERKRMIVNEGLLETGVQEEQYQSIEWKEFLSCLDEKYRAVAVLYYVEGFKTREIAEILDLNASTVRGRLSEARKRLKKQWRDG</sequence>
<dbReference type="GO" id="GO:0003677">
    <property type="term" value="F:DNA binding"/>
    <property type="evidence" value="ECO:0007669"/>
    <property type="project" value="InterPro"/>
</dbReference>